<reference evidence="1 2" key="1">
    <citation type="journal article" date="2019" name="Nat. Ecol. Evol.">
        <title>Megaphylogeny resolves global patterns of mushroom evolution.</title>
        <authorList>
            <person name="Varga T."/>
            <person name="Krizsan K."/>
            <person name="Foldi C."/>
            <person name="Dima B."/>
            <person name="Sanchez-Garcia M."/>
            <person name="Sanchez-Ramirez S."/>
            <person name="Szollosi G.J."/>
            <person name="Szarkandi J.G."/>
            <person name="Papp V."/>
            <person name="Albert L."/>
            <person name="Andreopoulos W."/>
            <person name="Angelini C."/>
            <person name="Antonin V."/>
            <person name="Barry K.W."/>
            <person name="Bougher N.L."/>
            <person name="Buchanan P."/>
            <person name="Buyck B."/>
            <person name="Bense V."/>
            <person name="Catcheside P."/>
            <person name="Chovatia M."/>
            <person name="Cooper J."/>
            <person name="Damon W."/>
            <person name="Desjardin D."/>
            <person name="Finy P."/>
            <person name="Geml J."/>
            <person name="Haridas S."/>
            <person name="Hughes K."/>
            <person name="Justo A."/>
            <person name="Karasinski D."/>
            <person name="Kautmanova I."/>
            <person name="Kiss B."/>
            <person name="Kocsube S."/>
            <person name="Kotiranta H."/>
            <person name="LaButti K.M."/>
            <person name="Lechner B.E."/>
            <person name="Liimatainen K."/>
            <person name="Lipzen A."/>
            <person name="Lukacs Z."/>
            <person name="Mihaltcheva S."/>
            <person name="Morgado L.N."/>
            <person name="Niskanen T."/>
            <person name="Noordeloos M.E."/>
            <person name="Ohm R.A."/>
            <person name="Ortiz-Santana B."/>
            <person name="Ovrebo C."/>
            <person name="Racz N."/>
            <person name="Riley R."/>
            <person name="Savchenko A."/>
            <person name="Shiryaev A."/>
            <person name="Soop K."/>
            <person name="Spirin V."/>
            <person name="Szebenyi C."/>
            <person name="Tomsovsky M."/>
            <person name="Tulloss R.E."/>
            <person name="Uehling J."/>
            <person name="Grigoriev I.V."/>
            <person name="Vagvolgyi C."/>
            <person name="Papp T."/>
            <person name="Martin F.M."/>
            <person name="Miettinen O."/>
            <person name="Hibbett D.S."/>
            <person name="Nagy L.G."/>
        </authorList>
    </citation>
    <scope>NUCLEOTIDE SEQUENCE [LARGE SCALE GENOMIC DNA]</scope>
    <source>
        <strain evidence="1 2">CBS 121175</strain>
    </source>
</reference>
<dbReference type="EMBL" id="ML210155">
    <property type="protein sequence ID" value="TFK28554.1"/>
    <property type="molecule type" value="Genomic_DNA"/>
</dbReference>
<dbReference type="Proteomes" id="UP000307440">
    <property type="component" value="Unassembled WGS sequence"/>
</dbReference>
<evidence type="ECO:0000313" key="1">
    <source>
        <dbReference type="EMBL" id="TFK28554.1"/>
    </source>
</evidence>
<dbReference type="OrthoDB" id="2788229at2759"/>
<protein>
    <submittedName>
        <fullName evidence="1">Uncharacterized protein</fullName>
    </submittedName>
</protein>
<organism evidence="1 2">
    <name type="scientific">Coprinopsis marcescibilis</name>
    <name type="common">Agaric fungus</name>
    <name type="synonym">Psathyrella marcescibilis</name>
    <dbReference type="NCBI Taxonomy" id="230819"/>
    <lineage>
        <taxon>Eukaryota</taxon>
        <taxon>Fungi</taxon>
        <taxon>Dikarya</taxon>
        <taxon>Basidiomycota</taxon>
        <taxon>Agaricomycotina</taxon>
        <taxon>Agaricomycetes</taxon>
        <taxon>Agaricomycetidae</taxon>
        <taxon>Agaricales</taxon>
        <taxon>Agaricineae</taxon>
        <taxon>Psathyrellaceae</taxon>
        <taxon>Coprinopsis</taxon>
    </lineage>
</organism>
<sequence length="555" mass="62592">MSSRWSCGSSRSSLSSAGGFDMPPIFSSLGYMNVVLPLEIINMILYELEDHLPSLKSFSLSCRYFCKRTRPFIFRCISLSMHITRYNSHDDLEDLLTTSRYLIPHIQKVNIRALFPEDSEDGTSPDPEALRVLLNLRDVVKEIAIHGGSCRSWTAVPVPIQIAIRTTLRGKHISSVEAASISDFPVYLLDGCLSLKDLSLNHKTLPSCYPVTKRDGLAYQVMTFMQSQEDKSPVYLDRLYLKVAAPSLIKLGEWLLSDECSLDVSRLRSLEVHAPDVLKGVFYERQLILEKILDRCRDTLEELHLDVWSPDHSIEISAPCPGKAQACVDRDCEVPVNVHTPTVMEMYERLDIGKLKSLRRLSLKFGIPNICDPKKHILLVNSMLKNVRRLEDLQHISLLLFTQGTLTPALSNGVMTSGSWEALDRVLAGDATTREDSQGSTHTGFRHSAFKLPEMRMEPPEQRNMFRRLRPGANGNQGPANTPNGSFGAYILRNARSMRAEPHPPCLNRPGTFKIVLANTKDHHLSQAIELFNYCLPRLSKTRIVDIQANPLQFR</sequence>
<keyword evidence="2" id="KW-1185">Reference proteome</keyword>
<evidence type="ECO:0000313" key="2">
    <source>
        <dbReference type="Proteomes" id="UP000307440"/>
    </source>
</evidence>
<dbReference type="AlphaFoldDB" id="A0A5C3L698"/>
<name>A0A5C3L698_COPMA</name>
<accession>A0A5C3L698</accession>
<gene>
    <name evidence="1" type="ORF">FA15DRAFT_678411</name>
</gene>
<proteinExistence type="predicted"/>